<gene>
    <name evidence="2" type="ORF">ACFPZN_33135</name>
</gene>
<comment type="caution">
    <text evidence="2">The sequence shown here is derived from an EMBL/GenBank/DDBJ whole genome shotgun (WGS) entry which is preliminary data.</text>
</comment>
<proteinExistence type="predicted"/>
<feature type="compositionally biased region" description="Basic residues" evidence="1">
    <location>
        <begin position="30"/>
        <end position="41"/>
    </location>
</feature>
<dbReference type="RefSeq" id="WP_378286240.1">
    <property type="nucleotide sequence ID" value="NZ_JBHSON010000054.1"/>
</dbReference>
<name>A0ABW1AB74_9ACTN</name>
<protein>
    <submittedName>
        <fullName evidence="2">Uncharacterized protein</fullName>
    </submittedName>
</protein>
<evidence type="ECO:0000313" key="3">
    <source>
        <dbReference type="Proteomes" id="UP001596074"/>
    </source>
</evidence>
<reference evidence="3" key="1">
    <citation type="journal article" date="2019" name="Int. J. Syst. Evol. Microbiol.">
        <title>The Global Catalogue of Microorganisms (GCM) 10K type strain sequencing project: providing services to taxonomists for standard genome sequencing and annotation.</title>
        <authorList>
            <consortium name="The Broad Institute Genomics Platform"/>
            <consortium name="The Broad Institute Genome Sequencing Center for Infectious Disease"/>
            <person name="Wu L."/>
            <person name="Ma J."/>
        </authorList>
    </citation>
    <scope>NUCLEOTIDE SEQUENCE [LARGE SCALE GENOMIC DNA]</scope>
    <source>
        <strain evidence="3">KCTC 42087</strain>
    </source>
</reference>
<feature type="region of interest" description="Disordered" evidence="1">
    <location>
        <begin position="1"/>
        <end position="41"/>
    </location>
</feature>
<dbReference type="EMBL" id="JBHSON010000054">
    <property type="protein sequence ID" value="MFC5750495.1"/>
    <property type="molecule type" value="Genomic_DNA"/>
</dbReference>
<accession>A0ABW1AB74</accession>
<evidence type="ECO:0000313" key="2">
    <source>
        <dbReference type="EMBL" id="MFC5750495.1"/>
    </source>
</evidence>
<keyword evidence="3" id="KW-1185">Reference proteome</keyword>
<feature type="compositionally biased region" description="Basic and acidic residues" evidence="1">
    <location>
        <begin position="1"/>
        <end position="20"/>
    </location>
</feature>
<dbReference type="Proteomes" id="UP001596074">
    <property type="component" value="Unassembled WGS sequence"/>
</dbReference>
<sequence length="41" mass="4148">MGKHGTGGDERDSSRDKDKQGTFVDPTKGGKGKGGKGGKGK</sequence>
<evidence type="ECO:0000256" key="1">
    <source>
        <dbReference type="SAM" id="MobiDB-lite"/>
    </source>
</evidence>
<organism evidence="2 3">
    <name type="scientific">Actinomadura rugatobispora</name>
    <dbReference type="NCBI Taxonomy" id="1994"/>
    <lineage>
        <taxon>Bacteria</taxon>
        <taxon>Bacillati</taxon>
        <taxon>Actinomycetota</taxon>
        <taxon>Actinomycetes</taxon>
        <taxon>Streptosporangiales</taxon>
        <taxon>Thermomonosporaceae</taxon>
        <taxon>Actinomadura</taxon>
    </lineage>
</organism>